<feature type="compositionally biased region" description="Low complexity" evidence="1">
    <location>
        <begin position="315"/>
        <end position="341"/>
    </location>
</feature>
<dbReference type="Proteomes" id="UP001189429">
    <property type="component" value="Unassembled WGS sequence"/>
</dbReference>
<feature type="region of interest" description="Disordered" evidence="1">
    <location>
        <begin position="294"/>
        <end position="373"/>
    </location>
</feature>
<sequence length="373" mass="38297">MGAVQAELEQWRLQVLAEVNWRLTRAFVDPQRGASTNSGESADCALGGLEERLSMASIEISSIKLDVCKLGDALRAQGARLDELAKGTRCALGYSLRPEGCRDTGGELESIRATLEQVRSSLLSRRRLESETSPILPVSPRNALAPTTISEEGMDVRIEAPAADAGGTGSEQPSGAVSPAACARQVGGQVFHVASGPPPNARRVSAPVLLEAQQTMHVRVIGPSGGSSVHTPALRTPGTATPTAAGCQQLWLPTGAPEERAARHVGGAQTVGARPLTPVRAGPQAPAQVQRPVGHASRETMHIQPAPTGGPPPLSGSSASVPMFLPAAGSASVPVPPTAAGRPGQVPVAVWRSPGTATPTASGRQPAWHTGAG</sequence>
<reference evidence="2" key="1">
    <citation type="submission" date="2023-10" db="EMBL/GenBank/DDBJ databases">
        <authorList>
            <person name="Chen Y."/>
            <person name="Shah S."/>
            <person name="Dougan E. K."/>
            <person name="Thang M."/>
            <person name="Chan C."/>
        </authorList>
    </citation>
    <scope>NUCLEOTIDE SEQUENCE [LARGE SCALE GENOMIC DNA]</scope>
</reference>
<name>A0ABN9TUK0_9DINO</name>
<comment type="caution">
    <text evidence="2">The sequence shown here is derived from an EMBL/GenBank/DDBJ whole genome shotgun (WGS) entry which is preliminary data.</text>
</comment>
<evidence type="ECO:0000256" key="1">
    <source>
        <dbReference type="SAM" id="MobiDB-lite"/>
    </source>
</evidence>
<protein>
    <submittedName>
        <fullName evidence="2">Uncharacterized protein</fullName>
    </submittedName>
</protein>
<proteinExistence type="predicted"/>
<organism evidence="2 3">
    <name type="scientific">Prorocentrum cordatum</name>
    <dbReference type="NCBI Taxonomy" id="2364126"/>
    <lineage>
        <taxon>Eukaryota</taxon>
        <taxon>Sar</taxon>
        <taxon>Alveolata</taxon>
        <taxon>Dinophyceae</taxon>
        <taxon>Prorocentrales</taxon>
        <taxon>Prorocentraceae</taxon>
        <taxon>Prorocentrum</taxon>
    </lineage>
</organism>
<dbReference type="EMBL" id="CAUYUJ010015105">
    <property type="protein sequence ID" value="CAK0849915.1"/>
    <property type="molecule type" value="Genomic_DNA"/>
</dbReference>
<accession>A0ABN9TUK0</accession>
<evidence type="ECO:0000313" key="3">
    <source>
        <dbReference type="Proteomes" id="UP001189429"/>
    </source>
</evidence>
<evidence type="ECO:0000313" key="2">
    <source>
        <dbReference type="EMBL" id="CAK0849915.1"/>
    </source>
</evidence>
<keyword evidence="3" id="KW-1185">Reference proteome</keyword>
<gene>
    <name evidence="2" type="ORF">PCOR1329_LOCUS42489</name>
</gene>